<dbReference type="InterPro" id="IPR050595">
    <property type="entry name" value="Bact_response_regulator"/>
</dbReference>
<dbReference type="InterPro" id="IPR011006">
    <property type="entry name" value="CheY-like_superfamily"/>
</dbReference>
<keyword evidence="1 2" id="KW-0597">Phosphoprotein</keyword>
<dbReference type="SUPFAM" id="SSF52172">
    <property type="entry name" value="CheY-like"/>
    <property type="match status" value="1"/>
</dbReference>
<name>A0ABY9KTK2_9BACI</name>
<proteinExistence type="predicted"/>
<dbReference type="PANTHER" id="PTHR44591">
    <property type="entry name" value="STRESS RESPONSE REGULATOR PROTEIN 1"/>
    <property type="match status" value="1"/>
</dbReference>
<dbReference type="PROSITE" id="PS50110">
    <property type="entry name" value="RESPONSE_REGULATORY"/>
    <property type="match status" value="1"/>
</dbReference>
<accession>A0ABY9KTK2</accession>
<reference evidence="4" key="1">
    <citation type="submission" date="2023-06" db="EMBL/GenBank/DDBJ databases">
        <title>A Treasure from Seagulls: Isolation and Description of Aciduricobacillus qingdaonensis gen. nov., sp. nov., a Rare Obligately Uric Acid-utilizing Member in the Family Bacillaceae.</title>
        <authorList>
            <person name="Liu W."/>
            <person name="Wang B."/>
        </authorList>
    </citation>
    <scope>NUCLEOTIDE SEQUENCE</scope>
    <source>
        <strain evidence="4">44XB</strain>
    </source>
</reference>
<evidence type="ECO:0000313" key="4">
    <source>
        <dbReference type="EMBL" id="WLV24234.1"/>
    </source>
</evidence>
<feature type="modified residue" description="4-aspartylphosphate" evidence="2">
    <location>
        <position position="52"/>
    </location>
</feature>
<dbReference type="Proteomes" id="UP001180087">
    <property type="component" value="Chromosome"/>
</dbReference>
<evidence type="ECO:0000259" key="3">
    <source>
        <dbReference type="PROSITE" id="PS50110"/>
    </source>
</evidence>
<dbReference type="Gene3D" id="3.40.50.2300">
    <property type="match status" value="1"/>
</dbReference>
<gene>
    <name evidence="4" type="ORF">QR721_11390</name>
</gene>
<protein>
    <submittedName>
        <fullName evidence="4">Response regulator</fullName>
    </submittedName>
</protein>
<dbReference type="PANTHER" id="PTHR44591:SF3">
    <property type="entry name" value="RESPONSE REGULATORY DOMAIN-CONTAINING PROTEIN"/>
    <property type="match status" value="1"/>
</dbReference>
<feature type="domain" description="Response regulatory" evidence="3">
    <location>
        <begin position="3"/>
        <end position="117"/>
    </location>
</feature>
<dbReference type="InterPro" id="IPR001789">
    <property type="entry name" value="Sig_transdc_resp-reg_receiver"/>
</dbReference>
<keyword evidence="5" id="KW-1185">Reference proteome</keyword>
<dbReference type="SMART" id="SM00448">
    <property type="entry name" value="REC"/>
    <property type="match status" value="1"/>
</dbReference>
<dbReference type="Pfam" id="PF00072">
    <property type="entry name" value="Response_reg"/>
    <property type="match status" value="1"/>
</dbReference>
<evidence type="ECO:0000256" key="1">
    <source>
        <dbReference type="ARBA" id="ARBA00022553"/>
    </source>
</evidence>
<evidence type="ECO:0000256" key="2">
    <source>
        <dbReference type="PROSITE-ProRule" id="PRU00169"/>
    </source>
</evidence>
<dbReference type="RefSeq" id="WP_348027049.1">
    <property type="nucleotide sequence ID" value="NZ_CP129113.1"/>
</dbReference>
<sequence length="122" mass="13690">MAEILVVDDHTGIRLLLQETFTHEGYEVHTASTGQDALNMLQKHTYKLLMLDNQLPIYSGIEVIEQMQILGIYVPTVFMTGMRDGIACEDWLGQVTEAVIEKPFNLQDVCSLARYIIEGGTS</sequence>
<dbReference type="EMBL" id="CP129113">
    <property type="protein sequence ID" value="WLV24234.1"/>
    <property type="molecule type" value="Genomic_DNA"/>
</dbReference>
<organism evidence="4 5">
    <name type="scientific">Aciduricibacillus chroicocephali</name>
    <dbReference type="NCBI Taxonomy" id="3054939"/>
    <lineage>
        <taxon>Bacteria</taxon>
        <taxon>Bacillati</taxon>
        <taxon>Bacillota</taxon>
        <taxon>Bacilli</taxon>
        <taxon>Bacillales</taxon>
        <taxon>Bacillaceae</taxon>
        <taxon>Aciduricibacillus</taxon>
    </lineage>
</organism>
<evidence type="ECO:0000313" key="5">
    <source>
        <dbReference type="Proteomes" id="UP001180087"/>
    </source>
</evidence>